<evidence type="ECO:0000313" key="3">
    <source>
        <dbReference type="Proteomes" id="UP001501138"/>
    </source>
</evidence>
<feature type="transmembrane region" description="Helical" evidence="1">
    <location>
        <begin position="31"/>
        <end position="49"/>
    </location>
</feature>
<name>A0ABP4W1K9_9MICO</name>
<proteinExistence type="predicted"/>
<keyword evidence="1" id="KW-1133">Transmembrane helix</keyword>
<comment type="caution">
    <text evidence="2">The sequence shown here is derived from an EMBL/GenBank/DDBJ whole genome shotgun (WGS) entry which is preliminary data.</text>
</comment>
<gene>
    <name evidence="2" type="ORF">GCM10009809_42040</name>
</gene>
<evidence type="ECO:0000313" key="2">
    <source>
        <dbReference type="EMBL" id="GAA1742544.1"/>
    </source>
</evidence>
<organism evidence="2 3">
    <name type="scientific">Isoptericola hypogeus</name>
    <dbReference type="NCBI Taxonomy" id="300179"/>
    <lineage>
        <taxon>Bacteria</taxon>
        <taxon>Bacillati</taxon>
        <taxon>Actinomycetota</taxon>
        <taxon>Actinomycetes</taxon>
        <taxon>Micrococcales</taxon>
        <taxon>Promicromonosporaceae</taxon>
        <taxon>Isoptericola</taxon>
    </lineage>
</organism>
<dbReference type="EMBL" id="BAAAPM010000023">
    <property type="protein sequence ID" value="GAA1742544.1"/>
    <property type="molecule type" value="Genomic_DNA"/>
</dbReference>
<keyword evidence="1" id="KW-0472">Membrane</keyword>
<protein>
    <submittedName>
        <fullName evidence="2">Uncharacterized protein</fullName>
    </submittedName>
</protein>
<reference evidence="3" key="1">
    <citation type="journal article" date="2019" name="Int. J. Syst. Evol. Microbiol.">
        <title>The Global Catalogue of Microorganisms (GCM) 10K type strain sequencing project: providing services to taxonomists for standard genome sequencing and annotation.</title>
        <authorList>
            <consortium name="The Broad Institute Genomics Platform"/>
            <consortium name="The Broad Institute Genome Sequencing Center for Infectious Disease"/>
            <person name="Wu L."/>
            <person name="Ma J."/>
        </authorList>
    </citation>
    <scope>NUCLEOTIDE SEQUENCE [LARGE SCALE GENOMIC DNA]</scope>
    <source>
        <strain evidence="3">JCM 15589</strain>
    </source>
</reference>
<keyword evidence="1" id="KW-0812">Transmembrane</keyword>
<sequence>MSDRRIVAVGLVGLTLWGTQLEHSQPWWWRGLALVAIGCTAWIISGPLIRTGRAAANDREDDQ</sequence>
<dbReference type="Proteomes" id="UP001501138">
    <property type="component" value="Unassembled WGS sequence"/>
</dbReference>
<dbReference type="RefSeq" id="WP_344250978.1">
    <property type="nucleotide sequence ID" value="NZ_BAAAPM010000023.1"/>
</dbReference>
<evidence type="ECO:0000256" key="1">
    <source>
        <dbReference type="SAM" id="Phobius"/>
    </source>
</evidence>
<accession>A0ABP4W1K9</accession>
<keyword evidence="3" id="KW-1185">Reference proteome</keyword>